<dbReference type="GO" id="GO:0015074">
    <property type="term" value="P:DNA integration"/>
    <property type="evidence" value="ECO:0007669"/>
    <property type="project" value="InterPro"/>
</dbReference>
<evidence type="ECO:0000313" key="3">
    <source>
        <dbReference type="Proteomes" id="UP001231189"/>
    </source>
</evidence>
<sequence>MRSIRKLPRRRPCWSRIRDKMRTFMGTRIPLLPHRRCADDRVQARQIERRAKAYTIINHQLYKRSVSGVFQRCVEPAEGIELLREIHQGECGLTNLLVMIDKFTKWIEAKPIKKLDGSTAVTFLKEIIVRFGYPHTIITDNGTNFSQGIFSRYCGEMGIRMALSWRTRVQWTSGKG</sequence>
<evidence type="ECO:0000259" key="1">
    <source>
        <dbReference type="PROSITE" id="PS50994"/>
    </source>
</evidence>
<dbReference type="SUPFAM" id="SSF53098">
    <property type="entry name" value="Ribonuclease H-like"/>
    <property type="match status" value="1"/>
</dbReference>
<dbReference type="PANTHER" id="PTHR37984:SF5">
    <property type="entry name" value="PROTEIN NYNRIN-LIKE"/>
    <property type="match status" value="1"/>
</dbReference>
<dbReference type="Pfam" id="PF00665">
    <property type="entry name" value="rve"/>
    <property type="match status" value="1"/>
</dbReference>
<name>A0AAD8TPJ2_LOLMU</name>
<dbReference type="InterPro" id="IPR036397">
    <property type="entry name" value="RNaseH_sf"/>
</dbReference>
<dbReference type="Proteomes" id="UP001231189">
    <property type="component" value="Unassembled WGS sequence"/>
</dbReference>
<comment type="caution">
    <text evidence="2">The sequence shown here is derived from an EMBL/GenBank/DDBJ whole genome shotgun (WGS) entry which is preliminary data.</text>
</comment>
<evidence type="ECO:0000313" key="2">
    <source>
        <dbReference type="EMBL" id="KAK1686994.1"/>
    </source>
</evidence>
<dbReference type="AlphaFoldDB" id="A0AAD8TPJ2"/>
<dbReference type="GO" id="GO:0003676">
    <property type="term" value="F:nucleic acid binding"/>
    <property type="evidence" value="ECO:0007669"/>
    <property type="project" value="InterPro"/>
</dbReference>
<dbReference type="PANTHER" id="PTHR37984">
    <property type="entry name" value="PROTEIN CBG26694"/>
    <property type="match status" value="1"/>
</dbReference>
<gene>
    <name evidence="2" type="ORF">QYE76_047842</name>
</gene>
<reference evidence="2" key="1">
    <citation type="submission" date="2023-07" db="EMBL/GenBank/DDBJ databases">
        <title>A chromosome-level genome assembly of Lolium multiflorum.</title>
        <authorList>
            <person name="Chen Y."/>
            <person name="Copetti D."/>
            <person name="Kolliker R."/>
            <person name="Studer B."/>
        </authorList>
    </citation>
    <scope>NUCLEOTIDE SEQUENCE</scope>
    <source>
        <strain evidence="2">02402/16</strain>
        <tissue evidence="2">Leaf</tissue>
    </source>
</reference>
<feature type="domain" description="Integrase catalytic" evidence="1">
    <location>
        <begin position="72"/>
        <end position="176"/>
    </location>
</feature>
<protein>
    <recommendedName>
        <fullName evidence="1">Integrase catalytic domain-containing protein</fullName>
    </recommendedName>
</protein>
<dbReference type="EMBL" id="JAUUTY010000002">
    <property type="protein sequence ID" value="KAK1686994.1"/>
    <property type="molecule type" value="Genomic_DNA"/>
</dbReference>
<proteinExistence type="predicted"/>
<dbReference type="InterPro" id="IPR012337">
    <property type="entry name" value="RNaseH-like_sf"/>
</dbReference>
<accession>A0AAD8TPJ2</accession>
<organism evidence="2 3">
    <name type="scientific">Lolium multiflorum</name>
    <name type="common">Italian ryegrass</name>
    <name type="synonym">Lolium perenne subsp. multiflorum</name>
    <dbReference type="NCBI Taxonomy" id="4521"/>
    <lineage>
        <taxon>Eukaryota</taxon>
        <taxon>Viridiplantae</taxon>
        <taxon>Streptophyta</taxon>
        <taxon>Embryophyta</taxon>
        <taxon>Tracheophyta</taxon>
        <taxon>Spermatophyta</taxon>
        <taxon>Magnoliopsida</taxon>
        <taxon>Liliopsida</taxon>
        <taxon>Poales</taxon>
        <taxon>Poaceae</taxon>
        <taxon>BOP clade</taxon>
        <taxon>Pooideae</taxon>
        <taxon>Poodae</taxon>
        <taxon>Poeae</taxon>
        <taxon>Poeae Chloroplast Group 2 (Poeae type)</taxon>
        <taxon>Loliodinae</taxon>
        <taxon>Loliinae</taxon>
        <taxon>Lolium</taxon>
    </lineage>
</organism>
<dbReference type="Gene3D" id="3.30.420.10">
    <property type="entry name" value="Ribonuclease H-like superfamily/Ribonuclease H"/>
    <property type="match status" value="1"/>
</dbReference>
<keyword evidence="3" id="KW-1185">Reference proteome</keyword>
<dbReference type="InterPro" id="IPR050951">
    <property type="entry name" value="Retrovirus_Pol_polyprotein"/>
</dbReference>
<dbReference type="PROSITE" id="PS50994">
    <property type="entry name" value="INTEGRASE"/>
    <property type="match status" value="1"/>
</dbReference>
<dbReference type="InterPro" id="IPR001584">
    <property type="entry name" value="Integrase_cat-core"/>
</dbReference>